<dbReference type="AlphaFoldDB" id="B4VLS2"/>
<dbReference type="HOGENOM" id="CLU_3342520_0_0_3"/>
<evidence type="ECO:0000256" key="1">
    <source>
        <dbReference type="SAM" id="MobiDB-lite"/>
    </source>
</evidence>
<proteinExistence type="predicted"/>
<keyword evidence="3" id="KW-1185">Reference proteome</keyword>
<dbReference type="Proteomes" id="UP000003835">
    <property type="component" value="Unassembled WGS sequence"/>
</dbReference>
<name>B4VLS2_9CYAN</name>
<accession>B4VLS2</accession>
<gene>
    <name evidence="2" type="ORF">MC7420_616</name>
</gene>
<dbReference type="EMBL" id="DS989844">
    <property type="protein sequence ID" value="EDX77479.1"/>
    <property type="molecule type" value="Genomic_DNA"/>
</dbReference>
<protein>
    <submittedName>
        <fullName evidence="2">Uncharacterized protein</fullName>
    </submittedName>
</protein>
<evidence type="ECO:0000313" key="3">
    <source>
        <dbReference type="Proteomes" id="UP000003835"/>
    </source>
</evidence>
<reference evidence="2 3" key="1">
    <citation type="submission" date="2008-07" db="EMBL/GenBank/DDBJ databases">
        <authorList>
            <person name="Tandeau de Marsac N."/>
            <person name="Ferriera S."/>
            <person name="Johnson J."/>
            <person name="Kravitz S."/>
            <person name="Beeson K."/>
            <person name="Sutton G."/>
            <person name="Rogers Y.-H."/>
            <person name="Friedman R."/>
            <person name="Frazier M."/>
            <person name="Venter J.C."/>
        </authorList>
    </citation>
    <scope>NUCLEOTIDE SEQUENCE [LARGE SCALE GENOMIC DNA]</scope>
    <source>
        <strain evidence="2 3">PCC 7420</strain>
    </source>
</reference>
<feature type="compositionally biased region" description="Basic and acidic residues" evidence="1">
    <location>
        <begin position="23"/>
        <end position="37"/>
    </location>
</feature>
<organism evidence="2 3">
    <name type="scientific">Coleofasciculus chthonoplastes PCC 7420</name>
    <dbReference type="NCBI Taxonomy" id="118168"/>
    <lineage>
        <taxon>Bacteria</taxon>
        <taxon>Bacillati</taxon>
        <taxon>Cyanobacteriota</taxon>
        <taxon>Cyanophyceae</taxon>
        <taxon>Coleofasciculales</taxon>
        <taxon>Coleofasciculaceae</taxon>
        <taxon>Coleofasciculus</taxon>
    </lineage>
</organism>
<evidence type="ECO:0000313" key="2">
    <source>
        <dbReference type="EMBL" id="EDX77479.1"/>
    </source>
</evidence>
<sequence>MADATNPTHPTPGNPVTSHQSPLHRESPRDRTIPFII</sequence>
<feature type="region of interest" description="Disordered" evidence="1">
    <location>
        <begin position="1"/>
        <end position="37"/>
    </location>
</feature>